<reference evidence="2 3" key="1">
    <citation type="submission" date="2024-09" db="EMBL/GenBank/DDBJ databases">
        <authorList>
            <person name="Sun Q."/>
            <person name="Mori K."/>
        </authorList>
    </citation>
    <scope>NUCLEOTIDE SEQUENCE [LARGE SCALE GENOMIC DNA]</scope>
    <source>
        <strain evidence="2 3">NCAIM B.02415</strain>
    </source>
</reference>
<organism evidence="2 3">
    <name type="scientific">Mucilaginibacter angelicae</name>
    <dbReference type="NCBI Taxonomy" id="869718"/>
    <lineage>
        <taxon>Bacteria</taxon>
        <taxon>Pseudomonadati</taxon>
        <taxon>Bacteroidota</taxon>
        <taxon>Sphingobacteriia</taxon>
        <taxon>Sphingobacteriales</taxon>
        <taxon>Sphingobacteriaceae</taxon>
        <taxon>Mucilaginibacter</taxon>
    </lineage>
</organism>
<dbReference type="EMBL" id="JBHLTS010000014">
    <property type="protein sequence ID" value="MFC0513467.1"/>
    <property type="molecule type" value="Genomic_DNA"/>
</dbReference>
<protein>
    <recommendedName>
        <fullName evidence="4">Carboxypeptidase regulatory-like domain-containing protein</fullName>
    </recommendedName>
</protein>
<feature type="signal peptide" evidence="1">
    <location>
        <begin position="1"/>
        <end position="19"/>
    </location>
</feature>
<dbReference type="RefSeq" id="WP_377021331.1">
    <property type="nucleotide sequence ID" value="NZ_JBHLTS010000014.1"/>
</dbReference>
<dbReference type="Proteomes" id="UP001589828">
    <property type="component" value="Unassembled WGS sequence"/>
</dbReference>
<evidence type="ECO:0008006" key="4">
    <source>
        <dbReference type="Google" id="ProtNLM"/>
    </source>
</evidence>
<evidence type="ECO:0000313" key="3">
    <source>
        <dbReference type="Proteomes" id="UP001589828"/>
    </source>
</evidence>
<evidence type="ECO:0000256" key="1">
    <source>
        <dbReference type="SAM" id="SignalP"/>
    </source>
</evidence>
<sequence>MKKVWLSVLLSGWLFAAIAQNTALTNGIIYENGAGGRLANIKVVNKQTRNRAITNDIGEFKIAANPGDTLEFSNDLFETKNIVADDSHTTIAFLNKIITLKEVVIKENSLRKDLAETQHIYRSKGVFYTGRPHYYYLFLKPMTFIYENFKSEVINARRFKKASISDLQGQEIGMRFNEQIVQNNTPLNDTQARDFVIRYWPSIQQVRSWSDYDMVQYIKHSYEDFKIESK</sequence>
<accession>A0ABV6L2J3</accession>
<name>A0ABV6L2J3_9SPHI</name>
<gene>
    <name evidence="2" type="ORF">ACFFGT_04620</name>
</gene>
<keyword evidence="3" id="KW-1185">Reference proteome</keyword>
<feature type="chain" id="PRO_5046555458" description="Carboxypeptidase regulatory-like domain-containing protein" evidence="1">
    <location>
        <begin position="20"/>
        <end position="230"/>
    </location>
</feature>
<proteinExistence type="predicted"/>
<evidence type="ECO:0000313" key="2">
    <source>
        <dbReference type="EMBL" id="MFC0513467.1"/>
    </source>
</evidence>
<comment type="caution">
    <text evidence="2">The sequence shown here is derived from an EMBL/GenBank/DDBJ whole genome shotgun (WGS) entry which is preliminary data.</text>
</comment>
<keyword evidence="1" id="KW-0732">Signal</keyword>